<comment type="caution">
    <text evidence="2">The sequence shown here is derived from an EMBL/GenBank/DDBJ whole genome shotgun (WGS) entry which is preliminary data.</text>
</comment>
<accession>A0A151HAV8</accession>
<protein>
    <submittedName>
        <fullName evidence="2">Uncharacterized protein</fullName>
    </submittedName>
</protein>
<feature type="compositionally biased region" description="Basic and acidic residues" evidence="1">
    <location>
        <begin position="122"/>
        <end position="168"/>
    </location>
</feature>
<sequence length="195" mass="21915">MGKTAYRSPGVSPFDFLEAERTVAFLPQAPHFSCSFFPVVFFSSRGRVRRRLSLVATAARLPSSASIDWAHLVRQQSEVVASAALDSRPFLRGEAKVLPCAHPGPRLRGDATGTGALNPISRRNERAMEREGNPGAKEEQRGGGREEEPEKGDGEGEQEREVIEERWTGVRRAKWRARSEGRTERRRERTRKRGF</sequence>
<dbReference type="EMBL" id="AHZP02001692">
    <property type="protein sequence ID" value="KYK66490.1"/>
    <property type="molecule type" value="Genomic_DNA"/>
</dbReference>
<dbReference type="Proteomes" id="UP000075225">
    <property type="component" value="Unassembled WGS sequence"/>
</dbReference>
<name>A0A151HAV8_TOXGO</name>
<dbReference type="AlphaFoldDB" id="A0A151HAV8"/>
<dbReference type="VEuPathDB" id="ToxoDB:TGPRC2_203350B"/>
<gene>
    <name evidence="2" type="ORF">TGPRC2_203350B</name>
</gene>
<reference evidence="3" key="1">
    <citation type="submission" date="2016-03" db="EMBL/GenBank/DDBJ databases">
        <authorList>
            <person name="Sibley D."/>
            <person name="Venepally P."/>
            <person name="Karamycheva S."/>
            <person name="Hadjithomas M."/>
            <person name="Khan A."/>
            <person name="Brunk B."/>
            <person name="Roos D."/>
            <person name="Caler E."/>
            <person name="Lorenzi H."/>
        </authorList>
    </citation>
    <scope>NUCLEOTIDE SEQUENCE [LARGE SCALE GENOMIC DNA]</scope>
    <source>
        <strain evidence="3">TgCatPRC2</strain>
    </source>
</reference>
<proteinExistence type="predicted"/>
<feature type="region of interest" description="Disordered" evidence="1">
    <location>
        <begin position="99"/>
        <end position="195"/>
    </location>
</feature>
<evidence type="ECO:0000256" key="1">
    <source>
        <dbReference type="SAM" id="MobiDB-lite"/>
    </source>
</evidence>
<organism evidence="2 3">
    <name type="scientific">Toxoplasma gondii TgCatPRC2</name>
    <dbReference type="NCBI Taxonomy" id="1130821"/>
    <lineage>
        <taxon>Eukaryota</taxon>
        <taxon>Sar</taxon>
        <taxon>Alveolata</taxon>
        <taxon>Apicomplexa</taxon>
        <taxon>Conoidasida</taxon>
        <taxon>Coccidia</taxon>
        <taxon>Eucoccidiorida</taxon>
        <taxon>Eimeriorina</taxon>
        <taxon>Sarcocystidae</taxon>
        <taxon>Toxoplasma</taxon>
    </lineage>
</organism>
<feature type="compositionally biased region" description="Basic and acidic residues" evidence="1">
    <location>
        <begin position="177"/>
        <end position="187"/>
    </location>
</feature>
<evidence type="ECO:0000313" key="2">
    <source>
        <dbReference type="EMBL" id="KYK66490.1"/>
    </source>
</evidence>
<evidence type="ECO:0000313" key="3">
    <source>
        <dbReference type="Proteomes" id="UP000075225"/>
    </source>
</evidence>